<evidence type="ECO:0000256" key="3">
    <source>
        <dbReference type="ARBA" id="ARBA00011489"/>
    </source>
</evidence>
<evidence type="ECO:0000259" key="9">
    <source>
        <dbReference type="Pfam" id="PF04535"/>
    </source>
</evidence>
<evidence type="ECO:0000313" key="10">
    <source>
        <dbReference type="EMBL" id="KAG6589353.1"/>
    </source>
</evidence>
<proteinExistence type="inferred from homology"/>
<evidence type="ECO:0000256" key="2">
    <source>
        <dbReference type="ARBA" id="ARBA00007651"/>
    </source>
</evidence>
<dbReference type="Pfam" id="PF04535">
    <property type="entry name" value="CASP_dom"/>
    <property type="match status" value="1"/>
</dbReference>
<comment type="caution">
    <text evidence="10">The sequence shown here is derived from an EMBL/GenBank/DDBJ whole genome shotgun (WGS) entry which is preliminary data.</text>
</comment>
<feature type="transmembrane region" description="Helical" evidence="8">
    <location>
        <begin position="65"/>
        <end position="89"/>
    </location>
</feature>
<protein>
    <recommendedName>
        <fullName evidence="8">CASP-like protein</fullName>
    </recommendedName>
</protein>
<dbReference type="Proteomes" id="UP000685013">
    <property type="component" value="Chromosome 10"/>
</dbReference>
<evidence type="ECO:0000256" key="8">
    <source>
        <dbReference type="RuleBase" id="RU361233"/>
    </source>
</evidence>
<feature type="transmembrane region" description="Helical" evidence="8">
    <location>
        <begin position="110"/>
        <end position="130"/>
    </location>
</feature>
<keyword evidence="6 8" id="KW-1133">Transmembrane helix</keyword>
<evidence type="ECO:0000256" key="1">
    <source>
        <dbReference type="ARBA" id="ARBA00004651"/>
    </source>
</evidence>
<feature type="domain" description="Casparian strip membrane protein" evidence="9">
    <location>
        <begin position="23"/>
        <end position="131"/>
    </location>
</feature>
<evidence type="ECO:0000256" key="5">
    <source>
        <dbReference type="ARBA" id="ARBA00022692"/>
    </source>
</evidence>
<sequence>MADNNVELEAKSQGPHANLYLSSQIILRALVISSTLAAIWTLVTAKQSVVIFGFTLDARYSYSSAFKFFAIANAIACGFCLLSVCFVFISTRQLALGSRQRNFFFFFHDLLMMGLVLSGCAAATAIGFVGSEPHIATPSPFAPHRHPHCHAHLISLYTFTPSRQPAFCRCASIFKSAGIEAFFFLFFISTSHLQRFQTEA</sequence>
<dbReference type="InterPro" id="IPR006459">
    <property type="entry name" value="CASP/CASPL"/>
</dbReference>
<evidence type="ECO:0000256" key="7">
    <source>
        <dbReference type="ARBA" id="ARBA00023136"/>
    </source>
</evidence>
<keyword evidence="4 8" id="KW-1003">Cell membrane</keyword>
<organism evidence="10 11">
    <name type="scientific">Cucurbita argyrosperma subsp. sororia</name>
    <dbReference type="NCBI Taxonomy" id="37648"/>
    <lineage>
        <taxon>Eukaryota</taxon>
        <taxon>Viridiplantae</taxon>
        <taxon>Streptophyta</taxon>
        <taxon>Embryophyta</taxon>
        <taxon>Tracheophyta</taxon>
        <taxon>Spermatophyta</taxon>
        <taxon>Magnoliopsida</taxon>
        <taxon>eudicotyledons</taxon>
        <taxon>Gunneridae</taxon>
        <taxon>Pentapetalae</taxon>
        <taxon>rosids</taxon>
        <taxon>fabids</taxon>
        <taxon>Cucurbitales</taxon>
        <taxon>Cucurbitaceae</taxon>
        <taxon>Cucurbiteae</taxon>
        <taxon>Cucurbita</taxon>
    </lineage>
</organism>
<keyword evidence="5 8" id="KW-0812">Transmembrane</keyword>
<reference evidence="10 11" key="1">
    <citation type="journal article" date="2021" name="Hortic Res">
        <title>The domestication of Cucurbita argyrosperma as revealed by the genome of its wild relative.</title>
        <authorList>
            <person name="Barrera-Redondo J."/>
            <person name="Sanchez-de la Vega G."/>
            <person name="Aguirre-Liguori J.A."/>
            <person name="Castellanos-Morales G."/>
            <person name="Gutierrez-Guerrero Y.T."/>
            <person name="Aguirre-Dugua X."/>
            <person name="Aguirre-Planter E."/>
            <person name="Tenaillon M.I."/>
            <person name="Lira-Saade R."/>
            <person name="Eguiarte L.E."/>
        </authorList>
    </citation>
    <scope>NUCLEOTIDE SEQUENCE [LARGE SCALE GENOMIC DNA]</scope>
    <source>
        <strain evidence="10">JBR-2021</strain>
    </source>
</reference>
<keyword evidence="7 8" id="KW-0472">Membrane</keyword>
<keyword evidence="11" id="KW-1185">Reference proteome</keyword>
<dbReference type="NCBIfam" id="TIGR01569">
    <property type="entry name" value="A_tha_TIGR01569"/>
    <property type="match status" value="1"/>
</dbReference>
<comment type="subcellular location">
    <subcellularLocation>
        <location evidence="1 8">Cell membrane</location>
        <topology evidence="1 8">Multi-pass membrane protein</topology>
    </subcellularLocation>
</comment>
<evidence type="ECO:0000256" key="6">
    <source>
        <dbReference type="ARBA" id="ARBA00022989"/>
    </source>
</evidence>
<feature type="non-terminal residue" evidence="10">
    <location>
        <position position="1"/>
    </location>
</feature>
<dbReference type="EMBL" id="JAGKQH010000010">
    <property type="protein sequence ID" value="KAG6589353.1"/>
    <property type="molecule type" value="Genomic_DNA"/>
</dbReference>
<dbReference type="GO" id="GO:0005886">
    <property type="term" value="C:plasma membrane"/>
    <property type="evidence" value="ECO:0007669"/>
    <property type="project" value="UniProtKB-SubCell"/>
</dbReference>
<dbReference type="InterPro" id="IPR006702">
    <property type="entry name" value="CASP_dom"/>
</dbReference>
<dbReference type="AlphaFoldDB" id="A0AAV6N071"/>
<comment type="similarity">
    <text evidence="2 8">Belongs to the Casparian strip membrane proteins (CASP) family.</text>
</comment>
<accession>A0AAV6N071</accession>
<evidence type="ECO:0000313" key="11">
    <source>
        <dbReference type="Proteomes" id="UP000685013"/>
    </source>
</evidence>
<comment type="caution">
    <text evidence="8">Lacks conserved residue(s) required for the propagation of feature annotation.</text>
</comment>
<gene>
    <name evidence="10" type="ORF">SDJN03_14776</name>
</gene>
<evidence type="ECO:0000256" key="4">
    <source>
        <dbReference type="ARBA" id="ARBA00022475"/>
    </source>
</evidence>
<feature type="transmembrane region" description="Helical" evidence="8">
    <location>
        <begin position="25"/>
        <end position="45"/>
    </location>
</feature>
<dbReference type="PANTHER" id="PTHR36488">
    <property type="entry name" value="CASP-LIKE PROTEIN 1U1"/>
    <property type="match status" value="1"/>
</dbReference>
<dbReference type="InterPro" id="IPR044173">
    <property type="entry name" value="CASPL"/>
</dbReference>
<name>A0AAV6N071_9ROSI</name>
<comment type="subunit">
    <text evidence="3 8">Homodimer and heterodimers.</text>
</comment>
<dbReference type="PANTHER" id="PTHR36488:SF8">
    <property type="entry name" value="CASP-LIKE PROTEIN 1U1"/>
    <property type="match status" value="1"/>
</dbReference>